<dbReference type="InterPro" id="IPR013320">
    <property type="entry name" value="ConA-like_dom_sf"/>
</dbReference>
<proteinExistence type="predicted"/>
<reference evidence="2" key="1">
    <citation type="journal article" date="2020" name="Nature">
        <title>Giant virus diversity and host interactions through global metagenomics.</title>
        <authorList>
            <person name="Schulz F."/>
            <person name="Roux S."/>
            <person name="Paez-Espino D."/>
            <person name="Jungbluth S."/>
            <person name="Walsh D.A."/>
            <person name="Denef V.J."/>
            <person name="McMahon K.D."/>
            <person name="Konstantinidis K.T."/>
            <person name="Eloe-Fadrosh E.A."/>
            <person name="Kyrpides N.C."/>
            <person name="Woyke T."/>
        </authorList>
    </citation>
    <scope>NUCLEOTIDE SEQUENCE</scope>
    <source>
        <strain evidence="2">GVMAG-M-3300023184-120</strain>
    </source>
</reference>
<name>A0A6C0HIW9_9ZZZZ</name>
<dbReference type="SUPFAM" id="SSF49899">
    <property type="entry name" value="Concanavalin A-like lectins/glucanases"/>
    <property type="match status" value="1"/>
</dbReference>
<dbReference type="EMBL" id="MN739970">
    <property type="protein sequence ID" value="QHT80522.1"/>
    <property type="molecule type" value="Genomic_DNA"/>
</dbReference>
<evidence type="ECO:0000313" key="2">
    <source>
        <dbReference type="EMBL" id="QHT80522.1"/>
    </source>
</evidence>
<sequence length="219" mass="23967">MNYTFVVLGVILVVILYILYNVFTQGKTELASYRKLSGVTTKLSDLKSPASPKYYILIWLYVTKLPTAGAGLNIYTLGDLKLTLMPSGVLQYTPVLNKTTTITDNFPLERWTCVILSVTGSGIDAYMDGKLIKSQSVTEMATPTASSTIVEGSGTDAANVFIAKFERVPNTIDPSDAWDKYMAGNGGNPLYNFLKRFGVNLILSKDATEQSRLTLPNLP</sequence>
<dbReference type="Gene3D" id="2.60.120.200">
    <property type="match status" value="1"/>
</dbReference>
<dbReference type="AlphaFoldDB" id="A0A6C0HIW9"/>
<accession>A0A6C0HIW9</accession>
<feature type="transmembrane region" description="Helical" evidence="1">
    <location>
        <begin position="6"/>
        <end position="23"/>
    </location>
</feature>
<organism evidence="2">
    <name type="scientific">viral metagenome</name>
    <dbReference type="NCBI Taxonomy" id="1070528"/>
    <lineage>
        <taxon>unclassified sequences</taxon>
        <taxon>metagenomes</taxon>
        <taxon>organismal metagenomes</taxon>
    </lineage>
</organism>
<protein>
    <submittedName>
        <fullName evidence="2">Uncharacterized protein</fullName>
    </submittedName>
</protein>
<keyword evidence="1" id="KW-1133">Transmembrane helix</keyword>
<evidence type="ECO:0000256" key="1">
    <source>
        <dbReference type="SAM" id="Phobius"/>
    </source>
</evidence>
<keyword evidence="1" id="KW-0472">Membrane</keyword>
<keyword evidence="1" id="KW-0812">Transmembrane</keyword>